<comment type="caution">
    <text evidence="1">The sequence shown here is derived from an EMBL/GenBank/DDBJ whole genome shotgun (WGS) entry which is preliminary data.</text>
</comment>
<keyword evidence="2" id="KW-1185">Reference proteome</keyword>
<gene>
    <name evidence="1" type="ORF">GCM10010840_16030</name>
</gene>
<organism evidence="1 2">
    <name type="scientific">Deinococcus aerolatus</name>
    <dbReference type="NCBI Taxonomy" id="522487"/>
    <lineage>
        <taxon>Bacteria</taxon>
        <taxon>Thermotogati</taxon>
        <taxon>Deinococcota</taxon>
        <taxon>Deinococci</taxon>
        <taxon>Deinococcales</taxon>
        <taxon>Deinococcaceae</taxon>
        <taxon>Deinococcus</taxon>
    </lineage>
</organism>
<evidence type="ECO:0000313" key="2">
    <source>
        <dbReference type="Proteomes" id="UP000639973"/>
    </source>
</evidence>
<evidence type="ECO:0000313" key="1">
    <source>
        <dbReference type="EMBL" id="GGL78976.1"/>
    </source>
</evidence>
<accession>A0ABQ2G722</accession>
<sequence>MYGQRLEQVFREGIWLHRDLTTGGCTREDYAQQSESLTLRLDALLNRAPLQSKANERLQQGIMKQHVLDRLWQFLKHPDIPPTNNAADRACGLW</sequence>
<proteinExistence type="predicted"/>
<name>A0ABQ2G722_9DEIO</name>
<reference evidence="2" key="1">
    <citation type="journal article" date="2019" name="Int. J. Syst. Evol. Microbiol.">
        <title>The Global Catalogue of Microorganisms (GCM) 10K type strain sequencing project: providing services to taxonomists for standard genome sequencing and annotation.</title>
        <authorList>
            <consortium name="The Broad Institute Genomics Platform"/>
            <consortium name="The Broad Institute Genome Sequencing Center for Infectious Disease"/>
            <person name="Wu L."/>
            <person name="Ma J."/>
        </authorList>
    </citation>
    <scope>NUCLEOTIDE SEQUENCE [LARGE SCALE GENOMIC DNA]</scope>
    <source>
        <strain evidence="2">JCM 15442</strain>
    </source>
</reference>
<evidence type="ECO:0008006" key="3">
    <source>
        <dbReference type="Google" id="ProtNLM"/>
    </source>
</evidence>
<protein>
    <recommendedName>
        <fullName evidence="3">Transposase IS66 family protein</fullName>
    </recommendedName>
</protein>
<dbReference type="EMBL" id="BMOL01000006">
    <property type="protein sequence ID" value="GGL78976.1"/>
    <property type="molecule type" value="Genomic_DNA"/>
</dbReference>
<dbReference type="Proteomes" id="UP000639973">
    <property type="component" value="Unassembled WGS sequence"/>
</dbReference>